<keyword evidence="8 11" id="KW-0804">Transcription</keyword>
<name>A0A5N6KRZ8_9ROSI</name>
<protein>
    <recommendedName>
        <fullName evidence="11">General transcription factor IIH subunit</fullName>
    </recommendedName>
</protein>
<evidence type="ECO:0000256" key="7">
    <source>
        <dbReference type="ARBA" id="ARBA00023015"/>
    </source>
</evidence>
<dbReference type="GO" id="GO:0006357">
    <property type="term" value="P:regulation of transcription by RNA polymerase II"/>
    <property type="evidence" value="ECO:0007669"/>
    <property type="project" value="TreeGrafter"/>
</dbReference>
<evidence type="ECO:0000256" key="4">
    <source>
        <dbReference type="ARBA" id="ARBA00022763"/>
    </source>
</evidence>
<dbReference type="InterPro" id="IPR036465">
    <property type="entry name" value="vWFA_dom_sf"/>
</dbReference>
<proteinExistence type="inferred from homology"/>
<feature type="domain" description="C2H2-type" evidence="15">
    <location>
        <begin position="442"/>
        <end position="464"/>
    </location>
</feature>
<evidence type="ECO:0000313" key="18">
    <source>
        <dbReference type="Proteomes" id="UP000327013"/>
    </source>
</evidence>
<keyword evidence="7 11" id="KW-0805">Transcription regulation</keyword>
<dbReference type="EMBL" id="VIBQ01000010">
    <property type="protein sequence ID" value="KAB8339298.1"/>
    <property type="molecule type" value="Genomic_DNA"/>
</dbReference>
<evidence type="ECO:0000256" key="13">
    <source>
        <dbReference type="PROSITE-ProRule" id="PRU00042"/>
    </source>
</evidence>
<dbReference type="InterPro" id="IPR002035">
    <property type="entry name" value="VWF_A"/>
</dbReference>
<evidence type="ECO:0000256" key="12">
    <source>
        <dbReference type="PIRSR" id="PIRSR015919-1"/>
    </source>
</evidence>
<evidence type="ECO:0000256" key="14">
    <source>
        <dbReference type="SAM" id="MobiDB-lite"/>
    </source>
</evidence>
<dbReference type="SUPFAM" id="SSF53300">
    <property type="entry name" value="vWA-like"/>
    <property type="match status" value="1"/>
</dbReference>
<dbReference type="PROSITE" id="PS50157">
    <property type="entry name" value="ZINC_FINGER_C2H2_2"/>
    <property type="match status" value="1"/>
</dbReference>
<dbReference type="InterPro" id="IPR013087">
    <property type="entry name" value="Znf_C2H2_type"/>
</dbReference>
<feature type="zinc finger region" description="C4-type" evidence="12">
    <location>
        <begin position="322"/>
        <end position="339"/>
    </location>
</feature>
<dbReference type="GO" id="GO:0006289">
    <property type="term" value="P:nucleotide-excision repair"/>
    <property type="evidence" value="ECO:0007669"/>
    <property type="project" value="UniProtKB-UniRule"/>
</dbReference>
<dbReference type="Pfam" id="PF07975">
    <property type="entry name" value="C1_4"/>
    <property type="match status" value="1"/>
</dbReference>
<comment type="caution">
    <text evidence="17">The sequence shown here is derived from an EMBL/GenBank/DDBJ whole genome shotgun (WGS) entry which is preliminary data.</text>
</comment>
<feature type="region of interest" description="Disordered" evidence="14">
    <location>
        <begin position="1"/>
        <end position="45"/>
    </location>
</feature>
<dbReference type="GO" id="GO:0005675">
    <property type="term" value="C:transcription factor TFIIH holo complex"/>
    <property type="evidence" value="ECO:0007669"/>
    <property type="project" value="UniProtKB-UniRule"/>
</dbReference>
<dbReference type="GO" id="GO:0000439">
    <property type="term" value="C:transcription factor TFIIH core complex"/>
    <property type="evidence" value="ECO:0007669"/>
    <property type="project" value="InterPro"/>
</dbReference>
<evidence type="ECO:0000259" key="16">
    <source>
        <dbReference type="PROSITE" id="PS50234"/>
    </source>
</evidence>
<dbReference type="FunFam" id="3.40.50.410:FF:000015">
    <property type="entry name" value="General transcription factor IIH subunit 2"/>
    <property type="match status" value="1"/>
</dbReference>
<sequence length="491" mass="54477">MMSDSDDDFVVAGSGDEDARATDAGARTRSAKPKEQGRQKERWEDIQRSWEVTEDPHGSIAGTVADRIEAEKRKRLLRDTTPLQRGIIRHLILVIDCSSAMLEKDLRPSRYLLTIRYSCIFVTEFFEQNPISQLAIIGMRDGLAESISPMSGNPAQHITALQALKTREPDGNPSLQNALDMARATLFHAPSHGTREALIIYGALLSADPGDIHSTIRGLVTDSIRCSVVGLAARIAICTELVSRTNAVTGASSDSPTLYGVAMNDVHYKDLFMAHTTPPVLHAKEKNDAPSLLMMGFPSRILEDAPSKCACHGNESRSGYLCSRCSSKVCTLPAQCPACDLQLIQSTHLARSYHHLFPLRNYVEVSWRDARAKESLQCFACLDDFPEVPSEEELQQREKEDKERREKEREERDQARKEGRRWEPKGRGWRGGGKGASESWRYRCTTCGEHFCVDCDVFAHEVVHNCAGCLCSPPLQQQANGEVNGTANGHV</sequence>
<dbReference type="Gene3D" id="3.40.50.410">
    <property type="entry name" value="von Willebrand factor, type A domain"/>
    <property type="match status" value="1"/>
</dbReference>
<comment type="subcellular location">
    <subcellularLocation>
        <location evidence="1 11">Nucleus</location>
    </subcellularLocation>
</comment>
<dbReference type="Proteomes" id="UP000327013">
    <property type="component" value="Unassembled WGS sequence"/>
</dbReference>
<keyword evidence="6 11" id="KW-0862">Zinc</keyword>
<dbReference type="InterPro" id="IPR046349">
    <property type="entry name" value="C1-like_sf"/>
</dbReference>
<dbReference type="OrthoDB" id="284275at2759"/>
<evidence type="ECO:0000256" key="8">
    <source>
        <dbReference type="ARBA" id="ARBA00023163"/>
    </source>
</evidence>
<keyword evidence="3 11" id="KW-0479">Metal-binding</keyword>
<evidence type="ECO:0000256" key="6">
    <source>
        <dbReference type="ARBA" id="ARBA00022833"/>
    </source>
</evidence>
<evidence type="ECO:0000256" key="3">
    <source>
        <dbReference type="ARBA" id="ARBA00022723"/>
    </source>
</evidence>
<reference evidence="17 18" key="1">
    <citation type="submission" date="2019-06" db="EMBL/GenBank/DDBJ databases">
        <title>A chromosomal-level reference genome of Carpinus fangiana (Coryloideae, Betulaceae).</title>
        <authorList>
            <person name="Yang X."/>
            <person name="Wang Z."/>
            <person name="Zhang L."/>
            <person name="Hao G."/>
            <person name="Liu J."/>
            <person name="Yang Y."/>
        </authorList>
    </citation>
    <scope>NUCLEOTIDE SEQUENCE [LARGE SCALE GENOMIC DNA]</scope>
    <source>
        <strain evidence="17">Cfa_2016G</strain>
        <tissue evidence="17">Leaf</tissue>
    </source>
</reference>
<dbReference type="InterPro" id="IPR007198">
    <property type="entry name" value="Ssl1-like"/>
</dbReference>
<dbReference type="GO" id="GO:0006351">
    <property type="term" value="P:DNA-templated transcription"/>
    <property type="evidence" value="ECO:0007669"/>
    <property type="project" value="InterPro"/>
</dbReference>
<dbReference type="SMART" id="SM01047">
    <property type="entry name" value="C1_4"/>
    <property type="match status" value="1"/>
</dbReference>
<keyword evidence="18" id="KW-1185">Reference proteome</keyword>
<keyword evidence="4" id="KW-0227">DNA damage</keyword>
<dbReference type="PROSITE" id="PS00028">
    <property type="entry name" value="ZINC_FINGER_C2H2_1"/>
    <property type="match status" value="1"/>
</dbReference>
<keyword evidence="10 11" id="KW-0539">Nucleus</keyword>
<dbReference type="PANTHER" id="PTHR12695:SF2">
    <property type="entry name" value="GENERAL TRANSCRIPTION FACTOR IIH SUBUNIT 2-RELATED"/>
    <property type="match status" value="1"/>
</dbReference>
<feature type="domain" description="VWFA" evidence="16">
    <location>
        <begin position="90"/>
        <end position="280"/>
    </location>
</feature>
<feature type="compositionally biased region" description="Basic and acidic residues" evidence="14">
    <location>
        <begin position="394"/>
        <end position="426"/>
    </location>
</feature>
<accession>A0A5N6KRZ8</accession>
<evidence type="ECO:0000256" key="10">
    <source>
        <dbReference type="ARBA" id="ARBA00023242"/>
    </source>
</evidence>
<dbReference type="InterPro" id="IPR004595">
    <property type="entry name" value="TFIIH_C1-like_dom"/>
</dbReference>
<dbReference type="InterPro" id="IPR013083">
    <property type="entry name" value="Znf_RING/FYVE/PHD"/>
</dbReference>
<organism evidence="17 18">
    <name type="scientific">Carpinus fangiana</name>
    <dbReference type="NCBI Taxonomy" id="176857"/>
    <lineage>
        <taxon>Eukaryota</taxon>
        <taxon>Viridiplantae</taxon>
        <taxon>Streptophyta</taxon>
        <taxon>Embryophyta</taxon>
        <taxon>Tracheophyta</taxon>
        <taxon>Spermatophyta</taxon>
        <taxon>Magnoliopsida</taxon>
        <taxon>eudicotyledons</taxon>
        <taxon>Gunneridae</taxon>
        <taxon>Pentapetalae</taxon>
        <taxon>rosids</taxon>
        <taxon>fabids</taxon>
        <taxon>Fagales</taxon>
        <taxon>Betulaceae</taxon>
        <taxon>Carpinus</taxon>
    </lineage>
</organism>
<keyword evidence="5 13" id="KW-0863">Zinc-finger</keyword>
<evidence type="ECO:0000256" key="11">
    <source>
        <dbReference type="PIRNR" id="PIRNR015919"/>
    </source>
</evidence>
<dbReference type="PANTHER" id="PTHR12695">
    <property type="entry name" value="GENERAL TRANSCRIPTION FACTOR IIH SUBUNIT 2"/>
    <property type="match status" value="1"/>
</dbReference>
<dbReference type="Pfam" id="PF04056">
    <property type="entry name" value="Ssl1"/>
    <property type="match status" value="1"/>
</dbReference>
<dbReference type="PIRSF" id="PIRSF015919">
    <property type="entry name" value="TFIIH_SSL1"/>
    <property type="match status" value="1"/>
</dbReference>
<evidence type="ECO:0000313" key="17">
    <source>
        <dbReference type="EMBL" id="KAB8339298.1"/>
    </source>
</evidence>
<comment type="similarity">
    <text evidence="2 11">Belongs to the GTF2H2 family.</text>
</comment>
<dbReference type="GO" id="GO:0008270">
    <property type="term" value="F:zinc ion binding"/>
    <property type="evidence" value="ECO:0007669"/>
    <property type="project" value="UniProtKB-UniRule"/>
</dbReference>
<evidence type="ECO:0000256" key="9">
    <source>
        <dbReference type="ARBA" id="ARBA00023204"/>
    </source>
</evidence>
<dbReference type="PROSITE" id="PS50234">
    <property type="entry name" value="VWFA"/>
    <property type="match status" value="1"/>
</dbReference>
<dbReference type="Gene3D" id="3.30.40.10">
    <property type="entry name" value="Zinc/RING finger domain, C3HC4 (zinc finger)"/>
    <property type="match status" value="1"/>
</dbReference>
<gene>
    <name evidence="17" type="ORF">FH972_022231</name>
</gene>
<dbReference type="NCBIfam" id="TIGR00622">
    <property type="entry name" value="ssl1"/>
    <property type="match status" value="1"/>
</dbReference>
<dbReference type="SMART" id="SM00327">
    <property type="entry name" value="VWA"/>
    <property type="match status" value="1"/>
</dbReference>
<dbReference type="InterPro" id="IPR012170">
    <property type="entry name" value="TFIIH_SSL1/p44"/>
</dbReference>
<evidence type="ECO:0000256" key="2">
    <source>
        <dbReference type="ARBA" id="ARBA00006092"/>
    </source>
</evidence>
<evidence type="ECO:0000256" key="1">
    <source>
        <dbReference type="ARBA" id="ARBA00004123"/>
    </source>
</evidence>
<keyword evidence="9" id="KW-0234">DNA repair</keyword>
<dbReference type="CDD" id="cd01453">
    <property type="entry name" value="vWA_transcription_factor_IIH_type"/>
    <property type="match status" value="1"/>
</dbReference>
<feature type="compositionally biased region" description="Basic and acidic residues" evidence="14">
    <location>
        <begin position="32"/>
        <end position="45"/>
    </location>
</feature>
<feature type="region of interest" description="Disordered" evidence="14">
    <location>
        <begin position="390"/>
        <end position="437"/>
    </location>
</feature>
<dbReference type="SUPFAM" id="SSF57889">
    <property type="entry name" value="Cysteine-rich domain"/>
    <property type="match status" value="1"/>
</dbReference>
<evidence type="ECO:0000256" key="5">
    <source>
        <dbReference type="ARBA" id="ARBA00022771"/>
    </source>
</evidence>
<dbReference type="AlphaFoldDB" id="A0A5N6KRZ8"/>
<evidence type="ECO:0000259" key="15">
    <source>
        <dbReference type="PROSITE" id="PS50157"/>
    </source>
</evidence>